<evidence type="ECO:0000313" key="1">
    <source>
        <dbReference type="EMBL" id="SEN16534.1"/>
    </source>
</evidence>
<dbReference type="Proteomes" id="UP000199695">
    <property type="component" value="Unassembled WGS sequence"/>
</dbReference>
<dbReference type="AlphaFoldDB" id="A0A1H8EBL5"/>
<proteinExistence type="predicted"/>
<dbReference type="EMBL" id="FOCQ01000006">
    <property type="protein sequence ID" value="SEN16534.1"/>
    <property type="molecule type" value="Genomic_DNA"/>
</dbReference>
<name>A0A1H8EBL5_9BACL</name>
<sequence length="42" mass="4519">MDLFPGEIGRTREFHGCGLSNLSLRALLATASSCEIQKSPLV</sequence>
<gene>
    <name evidence="1" type="ORF">SAMN05444955_106224</name>
</gene>
<organism evidence="1 2">
    <name type="scientific">Lihuaxuella thermophila</name>
    <dbReference type="NCBI Taxonomy" id="1173111"/>
    <lineage>
        <taxon>Bacteria</taxon>
        <taxon>Bacillati</taxon>
        <taxon>Bacillota</taxon>
        <taxon>Bacilli</taxon>
        <taxon>Bacillales</taxon>
        <taxon>Thermoactinomycetaceae</taxon>
        <taxon>Lihuaxuella</taxon>
    </lineage>
</organism>
<reference evidence="1 2" key="1">
    <citation type="submission" date="2016-10" db="EMBL/GenBank/DDBJ databases">
        <authorList>
            <person name="de Groot N.N."/>
        </authorList>
    </citation>
    <scope>NUCLEOTIDE SEQUENCE [LARGE SCALE GENOMIC DNA]</scope>
    <source>
        <strain evidence="1 2">DSM 46701</strain>
    </source>
</reference>
<protein>
    <submittedName>
        <fullName evidence="1">Uncharacterized protein</fullName>
    </submittedName>
</protein>
<keyword evidence="2" id="KW-1185">Reference proteome</keyword>
<evidence type="ECO:0000313" key="2">
    <source>
        <dbReference type="Proteomes" id="UP000199695"/>
    </source>
</evidence>
<accession>A0A1H8EBL5</accession>